<evidence type="ECO:0000256" key="4">
    <source>
        <dbReference type="ARBA" id="ARBA00011738"/>
    </source>
</evidence>
<evidence type="ECO:0000256" key="11">
    <source>
        <dbReference type="ARBA" id="ARBA00031945"/>
    </source>
</evidence>
<accession>A0A4Q2UAT0</accession>
<comment type="subunit">
    <text evidence="4">Homodimer.</text>
</comment>
<evidence type="ECO:0000259" key="16">
    <source>
        <dbReference type="Pfam" id="PF00155"/>
    </source>
</evidence>
<dbReference type="Proteomes" id="UP000290759">
    <property type="component" value="Unassembled WGS sequence"/>
</dbReference>
<dbReference type="InterPro" id="IPR015424">
    <property type="entry name" value="PyrdxlP-dep_Trfase"/>
</dbReference>
<evidence type="ECO:0000256" key="10">
    <source>
        <dbReference type="ARBA" id="ARBA00031691"/>
    </source>
</evidence>
<evidence type="ECO:0000256" key="1">
    <source>
        <dbReference type="ARBA" id="ARBA00001933"/>
    </source>
</evidence>
<evidence type="ECO:0000256" key="3">
    <source>
        <dbReference type="ARBA" id="ARBA00008392"/>
    </source>
</evidence>
<keyword evidence="9 15" id="KW-0012">Acyltransferase</keyword>
<feature type="domain" description="Aminotransferase class I/classII large" evidence="16">
    <location>
        <begin position="46"/>
        <end position="390"/>
    </location>
</feature>
<evidence type="ECO:0000256" key="14">
    <source>
        <dbReference type="RuleBase" id="RU003693"/>
    </source>
</evidence>
<comment type="catalytic activity">
    <reaction evidence="13 15">
        <text>succinyl-CoA + glycine + H(+) = 5-aminolevulinate + CO2 + CoA</text>
        <dbReference type="Rhea" id="RHEA:12921"/>
        <dbReference type="ChEBI" id="CHEBI:15378"/>
        <dbReference type="ChEBI" id="CHEBI:16526"/>
        <dbReference type="ChEBI" id="CHEBI:57287"/>
        <dbReference type="ChEBI" id="CHEBI:57292"/>
        <dbReference type="ChEBI" id="CHEBI:57305"/>
        <dbReference type="ChEBI" id="CHEBI:356416"/>
        <dbReference type="EC" id="2.3.1.37"/>
    </reaction>
</comment>
<dbReference type="NCBIfam" id="TIGR01821">
    <property type="entry name" value="5aminolev_synth"/>
    <property type="match status" value="1"/>
</dbReference>
<dbReference type="InterPro" id="IPR050087">
    <property type="entry name" value="AON_synthase_class-II"/>
</dbReference>
<dbReference type="InterPro" id="IPR001917">
    <property type="entry name" value="Aminotrans_II_pyridoxalP_BS"/>
</dbReference>
<dbReference type="AlphaFoldDB" id="A0A4Q2UAT0"/>
<dbReference type="SUPFAM" id="SSF53383">
    <property type="entry name" value="PLP-dependent transferases"/>
    <property type="match status" value="1"/>
</dbReference>
<dbReference type="PANTHER" id="PTHR13693">
    <property type="entry name" value="CLASS II AMINOTRANSFERASE/8-AMINO-7-OXONONANOATE SYNTHASE"/>
    <property type="match status" value="1"/>
</dbReference>
<dbReference type="InterPro" id="IPR004839">
    <property type="entry name" value="Aminotransferase_I/II_large"/>
</dbReference>
<evidence type="ECO:0000256" key="7">
    <source>
        <dbReference type="ARBA" id="ARBA00022898"/>
    </source>
</evidence>
<evidence type="ECO:0000256" key="9">
    <source>
        <dbReference type="ARBA" id="ARBA00023315"/>
    </source>
</evidence>
<dbReference type="CDD" id="cd06454">
    <property type="entry name" value="KBL_like"/>
    <property type="match status" value="1"/>
</dbReference>
<dbReference type="RefSeq" id="WP_129222849.1">
    <property type="nucleotide sequence ID" value="NZ_QYBB01000001.1"/>
</dbReference>
<name>A0A4Q2UAT0_9HYPH</name>
<dbReference type="Gene3D" id="3.40.640.10">
    <property type="entry name" value="Type I PLP-dependent aspartate aminotransferase-like (Major domain)"/>
    <property type="match status" value="1"/>
</dbReference>
<comment type="pathway">
    <text evidence="2 15">Porphyrin-containing compound metabolism; protoporphyrin-IX biosynthesis; 5-aminolevulinate from glycine: step 1/1.</text>
</comment>
<dbReference type="InterPro" id="IPR010961">
    <property type="entry name" value="4pyrrol_synth_NH2levulA_synth"/>
</dbReference>
<keyword evidence="18" id="KW-1185">Reference proteome</keyword>
<sequence>MQYRQFFDDALTRLRDERRYRVFADLERDAERFPRATWHHGGDEIDVMVWCSNDYLGMGRHPVVIAAMRTAAQRYGAGAGGTRNISGNSHPVVALEAELADLHGKSAALAFTSGWISNLAGISTIASLLPDALILSDAWNHNSMIEGIRRSGCEKQVFRHNDVDHLEDLLRDAGSDRAKLIVFESLYSMDGDMAPIGRITELARRYGAMTYCDEVHAVGLYGPRGAGIAERDGVMGEVDVLEGTLAKGFGTLGGYIAGDAAVIDAVRSYAPSFIFTTALPPAVAAAATAAVRHLKASGEERARHQARVSDTKLALLRAGIPVMENRSHIVPVFVGDAELCKAASDRLLEKHRIYIQPINYPTVARGTERLRITPTPFHGRAEIAALTEALSEVWQALDLPTTAHDRAIAAE</sequence>
<evidence type="ECO:0000256" key="13">
    <source>
        <dbReference type="ARBA" id="ARBA00047654"/>
    </source>
</evidence>
<proteinExistence type="inferred from homology"/>
<dbReference type="GO" id="GO:0006782">
    <property type="term" value="P:protoporphyrinogen IX biosynthetic process"/>
    <property type="evidence" value="ECO:0007669"/>
    <property type="project" value="UniProtKB-UniRule"/>
</dbReference>
<evidence type="ECO:0000256" key="8">
    <source>
        <dbReference type="ARBA" id="ARBA00023133"/>
    </source>
</evidence>
<comment type="similarity">
    <text evidence="3 14">Belongs to the class-II pyridoxal-phosphate-dependent aminotransferase family.</text>
</comment>
<dbReference type="PANTHER" id="PTHR13693:SF102">
    <property type="entry name" value="2-AMINO-3-KETOBUTYRATE COENZYME A LIGASE, MITOCHONDRIAL"/>
    <property type="match status" value="1"/>
</dbReference>
<evidence type="ECO:0000313" key="18">
    <source>
        <dbReference type="Proteomes" id="UP000290759"/>
    </source>
</evidence>
<keyword evidence="6 15" id="KW-0808">Transferase</keyword>
<evidence type="ECO:0000256" key="15">
    <source>
        <dbReference type="RuleBase" id="RU910713"/>
    </source>
</evidence>
<dbReference type="Gene3D" id="3.90.1150.10">
    <property type="entry name" value="Aspartate Aminotransferase, domain 1"/>
    <property type="match status" value="1"/>
</dbReference>
<evidence type="ECO:0000256" key="6">
    <source>
        <dbReference type="ARBA" id="ARBA00022679"/>
    </source>
</evidence>
<organism evidence="17 18">
    <name type="scientific">Lichenibacterium minor</name>
    <dbReference type="NCBI Taxonomy" id="2316528"/>
    <lineage>
        <taxon>Bacteria</taxon>
        <taxon>Pseudomonadati</taxon>
        <taxon>Pseudomonadota</taxon>
        <taxon>Alphaproteobacteria</taxon>
        <taxon>Hyphomicrobiales</taxon>
        <taxon>Lichenihabitantaceae</taxon>
        <taxon>Lichenibacterium</taxon>
    </lineage>
</organism>
<evidence type="ECO:0000256" key="12">
    <source>
        <dbReference type="ARBA" id="ARBA00032773"/>
    </source>
</evidence>
<keyword evidence="8 15" id="KW-0350">Heme biosynthesis</keyword>
<dbReference type="InterPro" id="IPR015422">
    <property type="entry name" value="PyrdxlP-dep_Trfase_small"/>
</dbReference>
<dbReference type="EC" id="2.3.1.37" evidence="5 15"/>
<dbReference type="PROSITE" id="PS00599">
    <property type="entry name" value="AA_TRANSFER_CLASS_2"/>
    <property type="match status" value="1"/>
</dbReference>
<protein>
    <recommendedName>
        <fullName evidence="5 15">5-aminolevulinate synthase</fullName>
        <ecNumber evidence="5 15">2.3.1.37</ecNumber>
    </recommendedName>
    <alternativeName>
        <fullName evidence="10 15">5-aminolevulinic acid synthase</fullName>
    </alternativeName>
    <alternativeName>
        <fullName evidence="11 15">Delta-ALA synthase</fullName>
    </alternativeName>
    <alternativeName>
        <fullName evidence="12 15">Delta-aminolevulinate synthase</fullName>
    </alternativeName>
</protein>
<dbReference type="GO" id="GO:0003870">
    <property type="term" value="F:5-aminolevulinate synthase activity"/>
    <property type="evidence" value="ECO:0007669"/>
    <property type="project" value="UniProtKB-EC"/>
</dbReference>
<dbReference type="OrthoDB" id="9807157at2"/>
<gene>
    <name evidence="17" type="primary">hemA</name>
    <name evidence="17" type="ORF">D3273_01700</name>
</gene>
<reference evidence="17 18" key="1">
    <citation type="submission" date="2018-12" db="EMBL/GenBank/DDBJ databases">
        <authorList>
            <person name="Grouzdev D.S."/>
            <person name="Krutkina M.S."/>
        </authorList>
    </citation>
    <scope>NUCLEOTIDE SEQUENCE [LARGE SCALE GENOMIC DNA]</scope>
    <source>
        <strain evidence="17 18">RmlP026</strain>
    </source>
</reference>
<evidence type="ECO:0000256" key="5">
    <source>
        <dbReference type="ARBA" id="ARBA00013257"/>
    </source>
</evidence>
<dbReference type="EMBL" id="QYBB01000001">
    <property type="protein sequence ID" value="RYC33989.1"/>
    <property type="molecule type" value="Genomic_DNA"/>
</dbReference>
<dbReference type="GO" id="GO:0030170">
    <property type="term" value="F:pyridoxal phosphate binding"/>
    <property type="evidence" value="ECO:0007669"/>
    <property type="project" value="UniProtKB-UniRule"/>
</dbReference>
<dbReference type="FunFam" id="3.40.640.10:FF:000006">
    <property type="entry name" value="5-aminolevulinate synthase, mitochondrial"/>
    <property type="match status" value="1"/>
</dbReference>
<evidence type="ECO:0000256" key="2">
    <source>
        <dbReference type="ARBA" id="ARBA00005029"/>
    </source>
</evidence>
<comment type="caution">
    <text evidence="17">The sequence shown here is derived from an EMBL/GenBank/DDBJ whole genome shotgun (WGS) entry which is preliminary data.</text>
</comment>
<dbReference type="Pfam" id="PF00155">
    <property type="entry name" value="Aminotran_1_2"/>
    <property type="match status" value="1"/>
</dbReference>
<dbReference type="UniPathway" id="UPA00251">
    <property type="reaction ID" value="UER00375"/>
</dbReference>
<evidence type="ECO:0000313" key="17">
    <source>
        <dbReference type="EMBL" id="RYC33989.1"/>
    </source>
</evidence>
<reference evidence="17 18" key="2">
    <citation type="submission" date="2019-02" db="EMBL/GenBank/DDBJ databases">
        <title>'Lichenibacterium ramalinii' gen. nov. sp. nov., 'Lichenibacterium minor' gen. nov. sp. nov.</title>
        <authorList>
            <person name="Pankratov T."/>
        </authorList>
    </citation>
    <scope>NUCLEOTIDE SEQUENCE [LARGE SCALE GENOMIC DNA]</scope>
    <source>
        <strain evidence="17 18">RmlP026</strain>
    </source>
</reference>
<comment type="cofactor">
    <cofactor evidence="1 14">
        <name>pyridoxal 5'-phosphate</name>
        <dbReference type="ChEBI" id="CHEBI:597326"/>
    </cofactor>
</comment>
<dbReference type="InterPro" id="IPR015421">
    <property type="entry name" value="PyrdxlP-dep_Trfase_major"/>
</dbReference>
<keyword evidence="7 14" id="KW-0663">Pyridoxal phosphate</keyword>